<dbReference type="PANTHER" id="PTHR35828">
    <property type="entry name" value="OS08G0203800 PROTEIN-RELATED"/>
    <property type="match status" value="1"/>
</dbReference>
<sequence length="441" mass="48262">MAGAGDIVATSREQATGCRRRRRQTAAWLPLDVVAGIAARSDAATLVRCAATCRDARRRIADDPGSLGRLRLRQTDRFLLPLLRGHLMRIYNYKERAGTHLYMVDTTAADADATRVTKVTFGPQGGKTSKGLEPMDSRRGVLLVHAPAAAGSSGNKVLRVCNPTTGRSQTLPPEPPFPQHGARETQYVLLVGDGGGDSAVGRPFKVLKATLFLRGDCRSNRRLLFQTFSSEHGAWGPRTRIPTPNLHGNNFWTPLGSRPLVVGDVVHWLCLTDAGSYVLILHTGAAAARVNETALPASFPRGETHQYHYLLAETLEGPAVLVADDDKVSAWVQSKHTKKWKQQPQVVIENKEVLSLLEENVAELVARSPWTKVQVKLVWFAESSGAVLIRVPSCGLLLLDLQSKKIIRRLSDPCVADATAYCPIEMDFTSWVPTFDSTCSF</sequence>
<dbReference type="Proteomes" id="UP001497457">
    <property type="component" value="Chromosome 8b"/>
</dbReference>
<name>A0ABC9G2L3_9POAL</name>
<accession>A0ABC9G2L3</accession>
<evidence type="ECO:0000313" key="3">
    <source>
        <dbReference type="Proteomes" id="UP001497457"/>
    </source>
</evidence>
<feature type="domain" description="DUF7595" evidence="1">
    <location>
        <begin position="131"/>
        <end position="431"/>
    </location>
</feature>
<gene>
    <name evidence="2" type="ORF">URODEC1_LOCUS110999</name>
</gene>
<keyword evidence="3" id="KW-1185">Reference proteome</keyword>
<dbReference type="AlphaFoldDB" id="A0ABC9G2L3"/>
<dbReference type="PANTHER" id="PTHR35828:SF23">
    <property type="entry name" value="F-BOX DOMAIN-CONTAINING PROTEIN"/>
    <property type="match status" value="1"/>
</dbReference>
<proteinExistence type="predicted"/>
<protein>
    <recommendedName>
        <fullName evidence="1">DUF7595 domain-containing protein</fullName>
    </recommendedName>
</protein>
<evidence type="ECO:0000259" key="1">
    <source>
        <dbReference type="Pfam" id="PF24523"/>
    </source>
</evidence>
<dbReference type="Pfam" id="PF24523">
    <property type="entry name" value="DUF7595"/>
    <property type="match status" value="1"/>
</dbReference>
<dbReference type="InterPro" id="IPR056016">
    <property type="entry name" value="DUF7595"/>
</dbReference>
<reference evidence="2" key="1">
    <citation type="submission" date="2024-10" db="EMBL/GenBank/DDBJ databases">
        <authorList>
            <person name="Ryan C."/>
        </authorList>
    </citation>
    <scope>NUCLEOTIDE SEQUENCE [LARGE SCALE GENOMIC DNA]</scope>
</reference>
<evidence type="ECO:0000313" key="2">
    <source>
        <dbReference type="EMBL" id="CAL5085285.1"/>
    </source>
</evidence>
<dbReference type="EMBL" id="OZ075118">
    <property type="protein sequence ID" value="CAL5085285.1"/>
    <property type="molecule type" value="Genomic_DNA"/>
</dbReference>
<organism evidence="2 3">
    <name type="scientific">Urochloa decumbens</name>
    <dbReference type="NCBI Taxonomy" id="240449"/>
    <lineage>
        <taxon>Eukaryota</taxon>
        <taxon>Viridiplantae</taxon>
        <taxon>Streptophyta</taxon>
        <taxon>Embryophyta</taxon>
        <taxon>Tracheophyta</taxon>
        <taxon>Spermatophyta</taxon>
        <taxon>Magnoliopsida</taxon>
        <taxon>Liliopsida</taxon>
        <taxon>Poales</taxon>
        <taxon>Poaceae</taxon>
        <taxon>PACMAD clade</taxon>
        <taxon>Panicoideae</taxon>
        <taxon>Panicodae</taxon>
        <taxon>Paniceae</taxon>
        <taxon>Melinidinae</taxon>
        <taxon>Urochloa</taxon>
    </lineage>
</organism>